<dbReference type="Pfam" id="PF07969">
    <property type="entry name" value="Amidohydro_3"/>
    <property type="match status" value="1"/>
</dbReference>
<dbReference type="GO" id="GO:0016787">
    <property type="term" value="F:hydrolase activity"/>
    <property type="evidence" value="ECO:0007669"/>
    <property type="project" value="UniProtKB-KW"/>
</dbReference>
<evidence type="ECO:0000256" key="2">
    <source>
        <dbReference type="ARBA" id="ARBA00022801"/>
    </source>
</evidence>
<dbReference type="InterPro" id="IPR032466">
    <property type="entry name" value="Metal_Hydrolase"/>
</dbReference>
<keyword evidence="5" id="KW-1185">Reference proteome</keyword>
<evidence type="ECO:0000313" key="5">
    <source>
        <dbReference type="Proteomes" id="UP001208938"/>
    </source>
</evidence>
<comment type="caution">
    <text evidence="4">The sequence shown here is derived from an EMBL/GenBank/DDBJ whole genome shotgun (WGS) entry which is preliminary data.</text>
</comment>
<dbReference type="Gene3D" id="2.30.40.10">
    <property type="entry name" value="Urease, subunit C, domain 1"/>
    <property type="match status" value="1"/>
</dbReference>
<protein>
    <submittedName>
        <fullName evidence="4">Alpha-D-ribose 1-methylphosphonate 5-triphosphate diphosphatase</fullName>
        <ecNumber evidence="4">3.6.1.63</ecNumber>
    </submittedName>
</protein>
<organism evidence="4 5">
    <name type="scientific">Pararhodobacter zhoushanensis</name>
    <dbReference type="NCBI Taxonomy" id="2479545"/>
    <lineage>
        <taxon>Bacteria</taxon>
        <taxon>Pseudomonadati</taxon>
        <taxon>Pseudomonadota</taxon>
        <taxon>Alphaproteobacteria</taxon>
        <taxon>Rhodobacterales</taxon>
        <taxon>Paracoccaceae</taxon>
        <taxon>Pararhodobacter</taxon>
    </lineage>
</organism>
<dbReference type="InterPro" id="IPR012696">
    <property type="entry name" value="PhnM"/>
</dbReference>
<dbReference type="PANTHER" id="PTHR11113">
    <property type="entry name" value="N-ACETYLGLUCOSAMINE-6-PHOSPHATE DEACETYLASE"/>
    <property type="match status" value="1"/>
</dbReference>
<dbReference type="PIRSF" id="PIRSF038971">
    <property type="entry name" value="PhnM"/>
    <property type="match status" value="1"/>
</dbReference>
<dbReference type="SUPFAM" id="SSF51338">
    <property type="entry name" value="Composite domain of metallo-dependent hydrolases"/>
    <property type="match status" value="1"/>
</dbReference>
<dbReference type="PANTHER" id="PTHR11113:SF14">
    <property type="entry name" value="N-ACETYLGLUCOSAMINE-6-PHOSPHATE DEACETYLASE"/>
    <property type="match status" value="1"/>
</dbReference>
<reference evidence="4 5" key="1">
    <citation type="submission" date="2022-10" db="EMBL/GenBank/DDBJ databases">
        <title>Pararhodobacter sp. nov., isolated from marine algae.</title>
        <authorList>
            <person name="Choi B.J."/>
            <person name="Kim J.M."/>
            <person name="Lee J.K."/>
            <person name="Choi D.G."/>
            <person name="Jeon C.O."/>
        </authorList>
    </citation>
    <scope>NUCLEOTIDE SEQUENCE [LARGE SCALE GENOMIC DNA]</scope>
    <source>
        <strain evidence="4 5">ZQ420</strain>
    </source>
</reference>
<sequence length="386" mass="40754">MPLLPPIRLTGARVLNDGILHDAPLTLAEGRVADGPAREIDLRGFLLLPGIVDLHGDGFERHLTPRPAAPFDKVRALRSVAAELAANGVTTAWLAQSWSWEGGSRSADATEALLQAVEAMRADLMADIRVQIRLETHVVDEHPRLLAAVKRYGVDYVVFNNHLSEALEMAHHKPLRFAGWAAQQGRSARALLTIVEQAQLWDAQVPQALCELAAGLGAEGVSMGSHGDGDDAVRGFFRSIGAPIAEFPTTVAAARSARKAGEPVLMGAPNVVRGGSQSGNIAAEGLIADGLCDALVSDYYYPALSQAAWTLAENGTLGFGAAWEMISTRPAAILGLTDRGRLEAGQRADLVVMNPDTQSVEATISGGRLAFAQGRAGRQLFSAGAA</sequence>
<dbReference type="EMBL" id="JAPDFL010000001">
    <property type="protein sequence ID" value="MCW1933155.1"/>
    <property type="molecule type" value="Genomic_DNA"/>
</dbReference>
<gene>
    <name evidence="4" type="ORF">OKW52_13030</name>
</gene>
<keyword evidence="2 4" id="KW-0378">Hydrolase</keyword>
<dbReference type="Proteomes" id="UP001208938">
    <property type="component" value="Unassembled WGS sequence"/>
</dbReference>
<proteinExistence type="inferred from homology"/>
<dbReference type="RefSeq" id="WP_264506100.1">
    <property type="nucleotide sequence ID" value="NZ_JAPDFL010000001.1"/>
</dbReference>
<feature type="domain" description="Amidohydrolase 3" evidence="3">
    <location>
        <begin position="313"/>
        <end position="363"/>
    </location>
</feature>
<dbReference type="EC" id="3.6.1.63" evidence="4"/>
<dbReference type="InterPro" id="IPR013108">
    <property type="entry name" value="Amidohydro_3"/>
</dbReference>
<accession>A0ABT3H017</accession>
<comment type="similarity">
    <text evidence="1">Belongs to the metallo-dependent hydrolases superfamily. NagA family.</text>
</comment>
<evidence type="ECO:0000256" key="1">
    <source>
        <dbReference type="ARBA" id="ARBA00010716"/>
    </source>
</evidence>
<dbReference type="InterPro" id="IPR011059">
    <property type="entry name" value="Metal-dep_hydrolase_composite"/>
</dbReference>
<dbReference type="SUPFAM" id="SSF51556">
    <property type="entry name" value="Metallo-dependent hydrolases"/>
    <property type="match status" value="1"/>
</dbReference>
<evidence type="ECO:0000259" key="3">
    <source>
        <dbReference type="Pfam" id="PF07969"/>
    </source>
</evidence>
<dbReference type="NCBIfam" id="NF011987">
    <property type="entry name" value="PRK15446.2-3"/>
    <property type="match status" value="1"/>
</dbReference>
<evidence type="ECO:0000313" key="4">
    <source>
        <dbReference type="EMBL" id="MCW1933155.1"/>
    </source>
</evidence>
<dbReference type="Gene3D" id="3.20.20.140">
    <property type="entry name" value="Metal-dependent hydrolases"/>
    <property type="match status" value="1"/>
</dbReference>
<name>A0ABT3H017_9RHOB</name>